<dbReference type="InterPro" id="IPR006439">
    <property type="entry name" value="HAD-SF_hydro_IA"/>
</dbReference>
<dbReference type="PANTHER" id="PTHR43316:SF3">
    <property type="entry name" value="HALOACID DEHALOGENASE, TYPE II (AFU_ORTHOLOGUE AFUA_2G07750)-RELATED"/>
    <property type="match status" value="1"/>
</dbReference>
<dbReference type="PANTHER" id="PTHR43316">
    <property type="entry name" value="HYDROLASE, HALOACID DELAHOGENASE-RELATED"/>
    <property type="match status" value="1"/>
</dbReference>
<dbReference type="InterPro" id="IPR051540">
    <property type="entry name" value="S-2-haloacid_dehalogenase"/>
</dbReference>
<dbReference type="InterPro" id="IPR023214">
    <property type="entry name" value="HAD_sf"/>
</dbReference>
<dbReference type="PRINTS" id="PR00413">
    <property type="entry name" value="HADHALOGNASE"/>
</dbReference>
<comment type="similarity">
    <text evidence="1 3">Belongs to the HAD-like hydrolase superfamily. S-2-haloalkanoic acid dehalogenase family.</text>
</comment>
<gene>
    <name evidence="4" type="ORF">EOE66_00505</name>
</gene>
<dbReference type="RefSeq" id="WP_128226745.1">
    <property type="nucleotide sequence ID" value="NZ_SACR01000001.1"/>
</dbReference>
<name>A0A437RQM0_9BURK</name>
<dbReference type="OrthoDB" id="264363at2"/>
<dbReference type="InterPro" id="IPR023198">
    <property type="entry name" value="PGP-like_dom2"/>
</dbReference>
<accession>A0A437RQM0</accession>
<dbReference type="SFLD" id="SFLDF00045">
    <property type="entry name" value="2-haloacid_dehalogenase"/>
    <property type="match status" value="1"/>
</dbReference>
<comment type="caution">
    <text evidence="4">The sequence shown here is derived from an EMBL/GenBank/DDBJ whole genome shotgun (WGS) entry which is preliminary data.</text>
</comment>
<reference evidence="4 5" key="1">
    <citation type="submission" date="2019-01" db="EMBL/GenBank/DDBJ databases">
        <authorList>
            <person name="Chen W.-M."/>
        </authorList>
    </citation>
    <scope>NUCLEOTIDE SEQUENCE [LARGE SCALE GENOMIC DNA]</scope>
    <source>
        <strain evidence="4 5">KYPY4</strain>
    </source>
</reference>
<organism evidence="4 5">
    <name type="scientific">Rubrivivax rivuli</name>
    <dbReference type="NCBI Taxonomy" id="1862385"/>
    <lineage>
        <taxon>Bacteria</taxon>
        <taxon>Pseudomonadati</taxon>
        <taxon>Pseudomonadota</taxon>
        <taxon>Betaproteobacteria</taxon>
        <taxon>Burkholderiales</taxon>
        <taxon>Sphaerotilaceae</taxon>
        <taxon>Rubrivivax</taxon>
    </lineage>
</organism>
<dbReference type="SFLD" id="SFLDG01129">
    <property type="entry name" value="C1.5:_HAD__Beta-PGM__Phosphata"/>
    <property type="match status" value="1"/>
</dbReference>
<dbReference type="Gene3D" id="3.40.50.1000">
    <property type="entry name" value="HAD superfamily/HAD-like"/>
    <property type="match status" value="1"/>
</dbReference>
<dbReference type="Pfam" id="PF00702">
    <property type="entry name" value="Hydrolase"/>
    <property type="match status" value="1"/>
</dbReference>
<dbReference type="SUPFAM" id="SSF56784">
    <property type="entry name" value="HAD-like"/>
    <property type="match status" value="1"/>
</dbReference>
<dbReference type="NCBIfam" id="TIGR01493">
    <property type="entry name" value="HAD-SF-IA-v2"/>
    <property type="match status" value="1"/>
</dbReference>
<dbReference type="NCBIfam" id="TIGR01428">
    <property type="entry name" value="HAD_type_II"/>
    <property type="match status" value="1"/>
</dbReference>
<evidence type="ECO:0000256" key="2">
    <source>
        <dbReference type="ARBA" id="ARBA00022801"/>
    </source>
</evidence>
<comment type="catalytic activity">
    <reaction evidence="3">
        <text>an (S)-2-haloacid + H2O = a (2R)-2-hydroxycarboxylate + a halide anion + H(+)</text>
        <dbReference type="Rhea" id="RHEA:11192"/>
        <dbReference type="ChEBI" id="CHEBI:15377"/>
        <dbReference type="ChEBI" id="CHEBI:15378"/>
        <dbReference type="ChEBI" id="CHEBI:16042"/>
        <dbReference type="ChEBI" id="CHEBI:58314"/>
        <dbReference type="ChEBI" id="CHEBI:137405"/>
        <dbReference type="EC" id="3.8.1.2"/>
    </reaction>
</comment>
<dbReference type="EMBL" id="SACR01000001">
    <property type="protein sequence ID" value="RVU49104.1"/>
    <property type="molecule type" value="Genomic_DNA"/>
</dbReference>
<evidence type="ECO:0000256" key="1">
    <source>
        <dbReference type="ARBA" id="ARBA00008106"/>
    </source>
</evidence>
<dbReference type="InterPro" id="IPR006328">
    <property type="entry name" value="2-HAD"/>
</dbReference>
<dbReference type="SFLD" id="SFLDG01135">
    <property type="entry name" value="C1.5.6:_HAD__Beta-PGM__Phospha"/>
    <property type="match status" value="1"/>
</dbReference>
<dbReference type="EC" id="3.8.1.2" evidence="3"/>
<evidence type="ECO:0000313" key="5">
    <source>
        <dbReference type="Proteomes" id="UP000285575"/>
    </source>
</evidence>
<proteinExistence type="inferred from homology"/>
<dbReference type="GO" id="GO:0018784">
    <property type="term" value="F:(S)-2-haloacid dehalogenase activity"/>
    <property type="evidence" value="ECO:0007669"/>
    <property type="project" value="UniProtKB-UniRule"/>
</dbReference>
<keyword evidence="2 3" id="KW-0378">Hydrolase</keyword>
<evidence type="ECO:0000256" key="3">
    <source>
        <dbReference type="RuleBase" id="RU368077"/>
    </source>
</evidence>
<dbReference type="Proteomes" id="UP000285575">
    <property type="component" value="Unassembled WGS sequence"/>
</dbReference>
<dbReference type="AlphaFoldDB" id="A0A437RQM0"/>
<dbReference type="SFLD" id="SFLDS00003">
    <property type="entry name" value="Haloacid_Dehalogenase"/>
    <property type="match status" value="1"/>
</dbReference>
<keyword evidence="5" id="KW-1185">Reference proteome</keyword>
<sequence length="238" mass="25953">MKIRAVLFDAYGTLFDVHSVALAAEQLFPGQGAALSQLWREKQIEYTRLVTMSGQPEAHYRPFWELTRAALQHGADRLGLDLTPAAEERLMNEYRHLSLFPENREVLAELKARGIPAGILSNGDPEMLAVAVKSAGLAELLSPVLSVHPVRRYKTDPAAYALGPAALGLPAREILFVSSNAWDALGATWFGYSTLWVNRSGAPAERLGPAPHFTGRSLREVLACLGKPRTARAAVAFP</sequence>
<dbReference type="CDD" id="cd02588">
    <property type="entry name" value="HAD_L2-DEX"/>
    <property type="match status" value="1"/>
</dbReference>
<dbReference type="Gene3D" id="1.10.150.240">
    <property type="entry name" value="Putative phosphatase, domain 2"/>
    <property type="match status" value="1"/>
</dbReference>
<evidence type="ECO:0000313" key="4">
    <source>
        <dbReference type="EMBL" id="RVU49104.1"/>
    </source>
</evidence>
<protein>
    <recommendedName>
        <fullName evidence="3">(S)-2-haloacid dehalogenase</fullName>
        <ecNumber evidence="3">3.8.1.2</ecNumber>
    </recommendedName>
    <alternativeName>
        <fullName evidence="3">2-haloalkanoic acid dehalogenase</fullName>
    </alternativeName>
    <alternativeName>
        <fullName evidence="3">Halocarboxylic acid halidohydrolase</fullName>
    </alternativeName>
    <alternativeName>
        <fullName evidence="3">L-2-haloacid dehalogenase</fullName>
    </alternativeName>
</protein>
<comment type="function">
    <text evidence="3">Catalyzes the hydrolytic dehalogenation of small (S)-2-haloalkanoic acids to yield the corresponding (R)-2-hydroxyalkanoic acids.</text>
</comment>
<dbReference type="InterPro" id="IPR036412">
    <property type="entry name" value="HAD-like_sf"/>
</dbReference>